<sequence>MRIGLDPIDLIKKLAGMNREEVPTVAPHIYFVTPALPVFGNPTLVPNCEAILAHWLTALTDMASRADGSESGVIVGAPDGSIPGGSAVLWSAAFSLGQMACSPCADFGGHGVHAILVPRTLKRSAPDSIEGAPAKKRNASGAPRVPFEIAIDTAITNEEIRQEIIEQVDAVLRAVKLQDAIDHDPSATTDLPLSSIHARMPQWGGRFRISVRGVNNTPYYSYRGRNILDGILTRIRRLGEARGGYLTLGLFGTKGSGKAHVATAAASHLLRAGSPVVFLPFSRTAPTTAEIRDAILLALRVGGKYAEHVPILFNMCVKYPDEHGGVIRFCNHLQNRGIQLIFVALTLDALSEKDAMVIRSMTKGHILLFTASANSAACRDVESEIGFCPGWDYQAVYMNGGLDDPSKTKGTAFIISEDGKDELDMSQLGMEDLHLNIFAQMSEHTESQKREYAVKIRKTLIAAMHNIPEELPRPCLADRRYIYLDDRHRWRYSGSLVLRAITKLAKMLEDREEEFGVERLSV</sequence>
<name>A0AAD7N7P2_9AGAR</name>
<dbReference type="Gene3D" id="3.40.50.300">
    <property type="entry name" value="P-loop containing nucleotide triphosphate hydrolases"/>
    <property type="match status" value="1"/>
</dbReference>
<dbReference type="EMBL" id="JARKIB010000069">
    <property type="protein sequence ID" value="KAJ7749501.1"/>
    <property type="molecule type" value="Genomic_DNA"/>
</dbReference>
<comment type="caution">
    <text evidence="1">The sequence shown here is derived from an EMBL/GenBank/DDBJ whole genome shotgun (WGS) entry which is preliminary data.</text>
</comment>
<accession>A0AAD7N7P2</accession>
<reference evidence="1" key="1">
    <citation type="submission" date="2023-03" db="EMBL/GenBank/DDBJ databases">
        <title>Massive genome expansion in bonnet fungi (Mycena s.s.) driven by repeated elements and novel gene families across ecological guilds.</title>
        <authorList>
            <consortium name="Lawrence Berkeley National Laboratory"/>
            <person name="Harder C.B."/>
            <person name="Miyauchi S."/>
            <person name="Viragh M."/>
            <person name="Kuo A."/>
            <person name="Thoen E."/>
            <person name="Andreopoulos B."/>
            <person name="Lu D."/>
            <person name="Skrede I."/>
            <person name="Drula E."/>
            <person name="Henrissat B."/>
            <person name="Morin E."/>
            <person name="Kohler A."/>
            <person name="Barry K."/>
            <person name="LaButti K."/>
            <person name="Morin E."/>
            <person name="Salamov A."/>
            <person name="Lipzen A."/>
            <person name="Mereny Z."/>
            <person name="Hegedus B."/>
            <person name="Baldrian P."/>
            <person name="Stursova M."/>
            <person name="Weitz H."/>
            <person name="Taylor A."/>
            <person name="Grigoriev I.V."/>
            <person name="Nagy L.G."/>
            <person name="Martin F."/>
            <person name="Kauserud H."/>
        </authorList>
    </citation>
    <scope>NUCLEOTIDE SEQUENCE</scope>
    <source>
        <strain evidence="1">CBHHK182m</strain>
    </source>
</reference>
<proteinExistence type="predicted"/>
<dbReference type="AlphaFoldDB" id="A0AAD7N7P2"/>
<protein>
    <submittedName>
        <fullName evidence="1">Uncharacterized protein</fullName>
    </submittedName>
</protein>
<keyword evidence="2" id="KW-1185">Reference proteome</keyword>
<gene>
    <name evidence="1" type="ORF">B0H16DRAFT_1845643</name>
</gene>
<evidence type="ECO:0000313" key="1">
    <source>
        <dbReference type="EMBL" id="KAJ7749501.1"/>
    </source>
</evidence>
<organism evidence="1 2">
    <name type="scientific">Mycena metata</name>
    <dbReference type="NCBI Taxonomy" id="1033252"/>
    <lineage>
        <taxon>Eukaryota</taxon>
        <taxon>Fungi</taxon>
        <taxon>Dikarya</taxon>
        <taxon>Basidiomycota</taxon>
        <taxon>Agaricomycotina</taxon>
        <taxon>Agaricomycetes</taxon>
        <taxon>Agaricomycetidae</taxon>
        <taxon>Agaricales</taxon>
        <taxon>Marasmiineae</taxon>
        <taxon>Mycenaceae</taxon>
        <taxon>Mycena</taxon>
    </lineage>
</organism>
<evidence type="ECO:0000313" key="2">
    <source>
        <dbReference type="Proteomes" id="UP001215598"/>
    </source>
</evidence>
<dbReference type="Proteomes" id="UP001215598">
    <property type="component" value="Unassembled WGS sequence"/>
</dbReference>
<dbReference type="InterPro" id="IPR027417">
    <property type="entry name" value="P-loop_NTPase"/>
</dbReference>